<reference evidence="1 2" key="1">
    <citation type="submission" date="2022-11" db="EMBL/GenBank/DDBJ databases">
        <title>Genome Sequencing of Nocardia sp. ON39_IFM12276 and assembly.</title>
        <authorList>
            <person name="Shimojima M."/>
            <person name="Toyokawa M."/>
            <person name="Uesaka K."/>
        </authorList>
    </citation>
    <scope>NUCLEOTIDE SEQUENCE [LARGE SCALE GENOMIC DNA]</scope>
    <source>
        <strain evidence="1 2">IFM 12276</strain>
    </source>
</reference>
<proteinExistence type="predicted"/>
<name>A0ABN6U7B8_9NOCA</name>
<dbReference type="Proteomes" id="UP001317870">
    <property type="component" value="Chromosome"/>
</dbReference>
<evidence type="ECO:0000313" key="1">
    <source>
        <dbReference type="EMBL" id="BDU01187.1"/>
    </source>
</evidence>
<protein>
    <submittedName>
        <fullName evidence="1">Uncharacterized protein</fullName>
    </submittedName>
</protein>
<keyword evidence="2" id="KW-1185">Reference proteome</keyword>
<accession>A0ABN6U7B8</accession>
<gene>
    <name evidence="1" type="ORF">IFM12276_42150</name>
</gene>
<dbReference type="EMBL" id="AP026978">
    <property type="protein sequence ID" value="BDU01187.1"/>
    <property type="molecule type" value="Genomic_DNA"/>
</dbReference>
<organism evidence="1 2">
    <name type="scientific">Nocardia sputorum</name>
    <dbReference type="NCBI Taxonomy" id="2984338"/>
    <lineage>
        <taxon>Bacteria</taxon>
        <taxon>Bacillati</taxon>
        <taxon>Actinomycetota</taxon>
        <taxon>Actinomycetes</taxon>
        <taxon>Mycobacteriales</taxon>
        <taxon>Nocardiaceae</taxon>
        <taxon>Nocardia</taxon>
    </lineage>
</organism>
<sequence>MPGDGLRIALVQTEQVPPHGRVEVGGLHLVRQIGFLRPRWAAIEGTPATTGAFAAPATVLRGVTVCSSAFAVRAAAPFVAIRTRAMAFVIAALEAGRTVPRRVTALIEIAATLEPAALARFTATDIASSARGLVPTLETTTLGCVTPAPEATTVTATLGGVLAAESATVAGTATLESAASTGVPAGPIAAPRIVAALPAITPAFEATTFA</sequence>
<evidence type="ECO:0000313" key="2">
    <source>
        <dbReference type="Proteomes" id="UP001317870"/>
    </source>
</evidence>